<accession>A0ABT1BW86</accession>
<feature type="compositionally biased region" description="Polar residues" evidence="1">
    <location>
        <begin position="65"/>
        <end position="86"/>
    </location>
</feature>
<gene>
    <name evidence="3" type="ORF">NG821_05720</name>
</gene>
<protein>
    <submittedName>
        <fullName evidence="3">Glycosyl transferase family 2</fullName>
    </submittedName>
</protein>
<dbReference type="EMBL" id="JAMXLY010000016">
    <property type="protein sequence ID" value="MCO6025341.1"/>
    <property type="molecule type" value="Genomic_DNA"/>
</dbReference>
<keyword evidence="3" id="KW-0808">Transferase</keyword>
<organism evidence="3 4">
    <name type="scientific">Segatella cerevisiae</name>
    <dbReference type="NCBI Taxonomy" id="2053716"/>
    <lineage>
        <taxon>Bacteria</taxon>
        <taxon>Pseudomonadati</taxon>
        <taxon>Bacteroidota</taxon>
        <taxon>Bacteroidia</taxon>
        <taxon>Bacteroidales</taxon>
        <taxon>Prevotellaceae</taxon>
        <taxon>Segatella</taxon>
    </lineage>
</organism>
<evidence type="ECO:0000256" key="1">
    <source>
        <dbReference type="SAM" id="MobiDB-lite"/>
    </source>
</evidence>
<dbReference type="Gene3D" id="3.90.550.10">
    <property type="entry name" value="Spore Coat Polysaccharide Biosynthesis Protein SpsA, Chain A"/>
    <property type="match status" value="1"/>
</dbReference>
<reference evidence="3 4" key="1">
    <citation type="submission" date="2022-06" db="EMBL/GenBank/DDBJ databases">
        <title>A taxonomic note on the genus Prevotella: Description of four novel genera and emended description of the genera Hallella and Xylanibacter.</title>
        <authorList>
            <person name="Hitch T.C.A."/>
        </authorList>
    </citation>
    <scope>NUCLEOTIDE SEQUENCE [LARGE SCALE GENOMIC DNA]</scope>
    <source>
        <strain evidence="3 4">DSM 100619</strain>
    </source>
</reference>
<feature type="transmembrane region" description="Helical" evidence="2">
    <location>
        <begin position="6"/>
        <end position="30"/>
    </location>
</feature>
<proteinExistence type="predicted"/>
<feature type="region of interest" description="Disordered" evidence="1">
    <location>
        <begin position="42"/>
        <end position="94"/>
    </location>
</feature>
<dbReference type="SUPFAM" id="SSF53448">
    <property type="entry name" value="Nucleotide-diphospho-sugar transferases"/>
    <property type="match status" value="1"/>
</dbReference>
<dbReference type="RefSeq" id="WP_252760701.1">
    <property type="nucleotide sequence ID" value="NZ_JAMXLY010000016.1"/>
</dbReference>
<name>A0ABT1BW86_9BACT</name>
<keyword evidence="2" id="KW-1133">Transmembrane helix</keyword>
<keyword evidence="4" id="KW-1185">Reference proteome</keyword>
<sequence>MLEIDQITIIAGIIILVLTLASSLMNPYLFRVKIPGRLVRRTGSAGHSETGQTGKDDQKDRITVSPENSQSGISPEPIQQVTSPSSEKSEDQPVSIIITPHDEKDELERNLPLFLYQDYDADFQIIVVAEAHESDTEDVLKKLKQQFGNRLYYTMIPDSSRYMSRKKLQITLGVKAAKYEWILLTSPTCRPESSSWLKAVSKYRTQWSDFVMGITVYDHNASSYQRFEHLYTALPLIYQARHGNPYRTNMPYICFRKSEFFKGEGFRDNLELIHGEYDFMVNKYALVERTEIALERESWLTEDAPTERSWQDMHLSYYATRKKLKHSWIPRIKSYWNQLLLHISLIADILVMIWSGLTYHWVLLGTGGVALLICLIVRWTTGRMALHPYDDTVPVFCLPFYELSLVWRSLFYRLHYLTTDKSHFTSHKL</sequence>
<dbReference type="InterPro" id="IPR029044">
    <property type="entry name" value="Nucleotide-diphossugar_trans"/>
</dbReference>
<dbReference type="Proteomes" id="UP001204015">
    <property type="component" value="Unassembled WGS sequence"/>
</dbReference>
<keyword evidence="2" id="KW-0472">Membrane</keyword>
<keyword evidence="2" id="KW-0812">Transmembrane</keyword>
<feature type="transmembrane region" description="Helical" evidence="2">
    <location>
        <begin position="361"/>
        <end position="379"/>
    </location>
</feature>
<dbReference type="GO" id="GO:0016740">
    <property type="term" value="F:transferase activity"/>
    <property type="evidence" value="ECO:0007669"/>
    <property type="project" value="UniProtKB-KW"/>
</dbReference>
<evidence type="ECO:0000256" key="2">
    <source>
        <dbReference type="SAM" id="Phobius"/>
    </source>
</evidence>
<evidence type="ECO:0000313" key="4">
    <source>
        <dbReference type="Proteomes" id="UP001204015"/>
    </source>
</evidence>
<evidence type="ECO:0000313" key="3">
    <source>
        <dbReference type="EMBL" id="MCO6025341.1"/>
    </source>
</evidence>
<comment type="caution">
    <text evidence="3">The sequence shown here is derived from an EMBL/GenBank/DDBJ whole genome shotgun (WGS) entry which is preliminary data.</text>
</comment>